<accession>A0ABV6YZ91</accession>
<reference evidence="1 2" key="1">
    <citation type="submission" date="2024-09" db="EMBL/GenBank/DDBJ databases">
        <title>Laminarin stimulates single cell rates of sulfate reduction while oxygen inhibits transcriptomic activity in coastal marine sediment.</title>
        <authorList>
            <person name="Lindsay M."/>
            <person name="Orcutt B."/>
            <person name="Emerson D."/>
            <person name="Stepanauskas R."/>
            <person name="D'Angelo T."/>
        </authorList>
    </citation>
    <scope>NUCLEOTIDE SEQUENCE [LARGE SCALE GENOMIC DNA]</scope>
    <source>
        <strain evidence="1">SAG AM-311-K15</strain>
    </source>
</reference>
<dbReference type="EMBL" id="JBHPBY010000196">
    <property type="protein sequence ID" value="MFC1851512.1"/>
    <property type="molecule type" value="Genomic_DNA"/>
</dbReference>
<evidence type="ECO:0000313" key="1">
    <source>
        <dbReference type="EMBL" id="MFC1851512.1"/>
    </source>
</evidence>
<gene>
    <name evidence="1" type="ORF">ACFL27_15050</name>
</gene>
<sequence>AFRCHLEIASFDASLSYLSGYAPFPGIEFVDVEGLPTGEPTVSLRYSAYQHQVIGFDFSTTIGDYCGLRGEAAYRLPDEYEGSEYIPLPDLQYVVGFDREFGGQVSCIAQYISRHVFEWQKVESSQFFEETTTRAAGARDTSDDILELLLNEVTLKNRMISGQLEQISHSASLRVEWKFIQETLSLEAFGIMNFSTEEWMFRPRLTYDITDELTITVGGEIYRGPGDTLFGVIDELMSAGFMELKASF</sequence>
<protein>
    <submittedName>
        <fullName evidence="1">Uncharacterized protein</fullName>
    </submittedName>
</protein>
<comment type="caution">
    <text evidence="1">The sequence shown here is derived from an EMBL/GenBank/DDBJ whole genome shotgun (WGS) entry which is preliminary data.</text>
</comment>
<keyword evidence="2" id="KW-1185">Reference proteome</keyword>
<organism evidence="1 2">
    <name type="scientific">candidate division CSSED10-310 bacterium</name>
    <dbReference type="NCBI Taxonomy" id="2855610"/>
    <lineage>
        <taxon>Bacteria</taxon>
        <taxon>Bacteria division CSSED10-310</taxon>
    </lineage>
</organism>
<evidence type="ECO:0000313" key="2">
    <source>
        <dbReference type="Proteomes" id="UP001594351"/>
    </source>
</evidence>
<dbReference type="Proteomes" id="UP001594351">
    <property type="component" value="Unassembled WGS sequence"/>
</dbReference>
<proteinExistence type="predicted"/>
<feature type="non-terminal residue" evidence="1">
    <location>
        <position position="1"/>
    </location>
</feature>
<name>A0ABV6YZ91_UNCC1</name>